<comment type="caution">
    <text evidence="2">The sequence shown here is derived from an EMBL/GenBank/DDBJ whole genome shotgun (WGS) entry which is preliminary data.</text>
</comment>
<reference evidence="2 3" key="1">
    <citation type="submission" date="2020-08" db="EMBL/GenBank/DDBJ databases">
        <title>Genomic Encyclopedia of Type Strains, Phase IV (KMG-IV): sequencing the most valuable type-strain genomes for metagenomic binning, comparative biology and taxonomic classification.</title>
        <authorList>
            <person name="Goeker M."/>
        </authorList>
    </citation>
    <scope>NUCLEOTIDE SEQUENCE [LARGE SCALE GENOMIC DNA]</scope>
    <source>
        <strain evidence="2 3">DSM 19612</strain>
    </source>
</reference>
<evidence type="ECO:0000313" key="2">
    <source>
        <dbReference type="EMBL" id="MBB6454259.1"/>
    </source>
</evidence>
<evidence type="ECO:0000256" key="1">
    <source>
        <dbReference type="SAM" id="Phobius"/>
    </source>
</evidence>
<dbReference type="Proteomes" id="UP000581688">
    <property type="component" value="Unassembled WGS sequence"/>
</dbReference>
<accession>A0A841Q6U8</accession>
<dbReference type="EMBL" id="JACHGH010000008">
    <property type="protein sequence ID" value="MBB6454259.1"/>
    <property type="molecule type" value="Genomic_DNA"/>
</dbReference>
<protein>
    <recommendedName>
        <fullName evidence="4">Type II secretion system protein</fullName>
    </recommendedName>
</protein>
<keyword evidence="1" id="KW-0472">Membrane</keyword>
<gene>
    <name evidence="2" type="ORF">HNQ94_002734</name>
</gene>
<proteinExistence type="predicted"/>
<keyword evidence="1" id="KW-0812">Transmembrane</keyword>
<dbReference type="AlphaFoldDB" id="A0A841Q6U8"/>
<dbReference type="RefSeq" id="WP_174494676.1">
    <property type="nucleotide sequence ID" value="NZ_CADDWK010000001.1"/>
</dbReference>
<feature type="transmembrane region" description="Helical" evidence="1">
    <location>
        <begin position="7"/>
        <end position="31"/>
    </location>
</feature>
<keyword evidence="1" id="KW-1133">Transmembrane helix</keyword>
<sequence length="111" mass="12690">MRNNNKGFTLFDSILSFSMLLTILFFVLPMINQVKLEQHILSVRSKMIETLYNEIIDILHTTEETIITKPINISNTNATISLSLKDNTWTGCITWNNSKNATESSCLHVKK</sequence>
<keyword evidence="3" id="KW-1185">Reference proteome</keyword>
<name>A0A841Q6U8_9BACI</name>
<evidence type="ECO:0000313" key="3">
    <source>
        <dbReference type="Proteomes" id="UP000581688"/>
    </source>
</evidence>
<evidence type="ECO:0008006" key="4">
    <source>
        <dbReference type="Google" id="ProtNLM"/>
    </source>
</evidence>
<organism evidence="2 3">
    <name type="scientific">Salirhabdus euzebyi</name>
    <dbReference type="NCBI Taxonomy" id="394506"/>
    <lineage>
        <taxon>Bacteria</taxon>
        <taxon>Bacillati</taxon>
        <taxon>Bacillota</taxon>
        <taxon>Bacilli</taxon>
        <taxon>Bacillales</taxon>
        <taxon>Bacillaceae</taxon>
        <taxon>Salirhabdus</taxon>
    </lineage>
</organism>